<dbReference type="Proteomes" id="UP000308705">
    <property type="component" value="Unassembled WGS sequence"/>
</dbReference>
<evidence type="ECO:0000256" key="10">
    <source>
        <dbReference type="PROSITE-ProRule" id="PRU00560"/>
    </source>
</evidence>
<evidence type="ECO:0000256" key="9">
    <source>
        <dbReference type="ARBA" id="ARBA00048988"/>
    </source>
</evidence>
<dbReference type="Pfam" id="PF21196">
    <property type="entry name" value="PcrA_UvrD_tudor"/>
    <property type="match status" value="1"/>
</dbReference>
<dbReference type="GO" id="GO:0003677">
    <property type="term" value="F:DNA binding"/>
    <property type="evidence" value="ECO:0007669"/>
    <property type="project" value="UniProtKB-KW"/>
</dbReference>
<evidence type="ECO:0000256" key="6">
    <source>
        <dbReference type="ARBA" id="ARBA00023125"/>
    </source>
</evidence>
<keyword evidence="3 10" id="KW-0378">Hydrolase</keyword>
<evidence type="ECO:0000256" key="5">
    <source>
        <dbReference type="ARBA" id="ARBA00022840"/>
    </source>
</evidence>
<keyword evidence="2 10" id="KW-0547">Nucleotide-binding</keyword>
<feature type="binding site" evidence="10">
    <location>
        <begin position="24"/>
        <end position="31"/>
    </location>
    <ligand>
        <name>ATP</name>
        <dbReference type="ChEBI" id="CHEBI:30616"/>
    </ligand>
</feature>
<evidence type="ECO:0000313" key="16">
    <source>
        <dbReference type="Proteomes" id="UP000308705"/>
    </source>
</evidence>
<dbReference type="GO" id="GO:0016887">
    <property type="term" value="F:ATP hydrolysis activity"/>
    <property type="evidence" value="ECO:0007669"/>
    <property type="project" value="RHEA"/>
</dbReference>
<dbReference type="GO" id="GO:0009314">
    <property type="term" value="P:response to radiation"/>
    <property type="evidence" value="ECO:0007669"/>
    <property type="project" value="UniProtKB-ARBA"/>
</dbReference>
<name>A0A4U3MS40_9ACTN</name>
<dbReference type="AlphaFoldDB" id="A0A4U3MS40"/>
<feature type="domain" description="UvrD-like helicase ATP-binding" evidence="13">
    <location>
        <begin position="3"/>
        <end position="294"/>
    </location>
</feature>
<evidence type="ECO:0000259" key="13">
    <source>
        <dbReference type="PROSITE" id="PS51198"/>
    </source>
</evidence>
<dbReference type="InterPro" id="IPR005751">
    <property type="entry name" value="ATP-dep_DNA_helicase_PcrA"/>
</dbReference>
<comment type="caution">
    <text evidence="15">The sequence shown here is derived from an EMBL/GenBank/DDBJ whole genome shotgun (WGS) entry which is preliminary data.</text>
</comment>
<dbReference type="InterPro" id="IPR000212">
    <property type="entry name" value="DNA_helicase_UvrD/REP"/>
</dbReference>
<dbReference type="InterPro" id="IPR027417">
    <property type="entry name" value="P-loop_NTPase"/>
</dbReference>
<dbReference type="Gene3D" id="1.10.486.10">
    <property type="entry name" value="PCRA, domain 4"/>
    <property type="match status" value="1"/>
</dbReference>
<dbReference type="GO" id="GO:0043138">
    <property type="term" value="F:3'-5' DNA helicase activity"/>
    <property type="evidence" value="ECO:0007669"/>
    <property type="project" value="UniProtKB-EC"/>
</dbReference>
<dbReference type="GO" id="GO:0033202">
    <property type="term" value="C:DNA helicase complex"/>
    <property type="evidence" value="ECO:0007669"/>
    <property type="project" value="TreeGrafter"/>
</dbReference>
<evidence type="ECO:0000259" key="14">
    <source>
        <dbReference type="PROSITE" id="PS51217"/>
    </source>
</evidence>
<dbReference type="EMBL" id="SZQA01000002">
    <property type="protein sequence ID" value="TKK91126.1"/>
    <property type="molecule type" value="Genomic_DNA"/>
</dbReference>
<dbReference type="SUPFAM" id="SSF52540">
    <property type="entry name" value="P-loop containing nucleoside triphosphate hydrolases"/>
    <property type="match status" value="1"/>
</dbReference>
<keyword evidence="5 10" id="KW-0067">ATP-binding</keyword>
<dbReference type="InterPro" id="IPR014016">
    <property type="entry name" value="UvrD-like_ATP-bd"/>
</dbReference>
<dbReference type="InterPro" id="IPR014017">
    <property type="entry name" value="DNA_helicase_UvrD-like_C"/>
</dbReference>
<proteinExistence type="inferred from homology"/>
<dbReference type="PANTHER" id="PTHR11070:SF2">
    <property type="entry name" value="ATP-DEPENDENT DNA HELICASE SRS2"/>
    <property type="match status" value="1"/>
</dbReference>
<comment type="catalytic activity">
    <reaction evidence="9 11">
        <text>ATP + H2O = ADP + phosphate + H(+)</text>
        <dbReference type="Rhea" id="RHEA:13065"/>
        <dbReference type="ChEBI" id="CHEBI:15377"/>
        <dbReference type="ChEBI" id="CHEBI:15378"/>
        <dbReference type="ChEBI" id="CHEBI:30616"/>
        <dbReference type="ChEBI" id="CHEBI:43474"/>
        <dbReference type="ChEBI" id="CHEBI:456216"/>
        <dbReference type="EC" id="5.6.2.4"/>
    </reaction>
</comment>
<dbReference type="InterPro" id="IPR013986">
    <property type="entry name" value="DExx_box_DNA_helicase_dom_sf"/>
</dbReference>
<dbReference type="OrthoDB" id="5240387at2"/>
<evidence type="ECO:0000256" key="7">
    <source>
        <dbReference type="ARBA" id="ARBA00023235"/>
    </source>
</evidence>
<gene>
    <name evidence="15" type="primary">pcrA</name>
    <name evidence="15" type="ORF">FDA94_04735</name>
</gene>
<evidence type="ECO:0000256" key="2">
    <source>
        <dbReference type="ARBA" id="ARBA00022741"/>
    </source>
</evidence>
<sequence length="734" mass="82210">MLDGLNPQQKEAVVHQGGPLLIVAGAGSGKTRVLTHRIAYLLAERDVHPGEILAITFTNKAAREMKDRVDKLIGPRSKAMWVMTFHSACVRILRREAKRLGFTTSFSIYDQADSQRLMALVCREMDLDPKRYPPRSFSAQVSNMKNELIDYETAADKAQTHLEKTLAEAYRTYQRRLTEAGAMDFDDLIMLAVTLFQLFPEVAEHYRRRFRHVMVDEYQDTNHAQYTLVRELVGVEPLKPAGEDAIAPAELVVVGDADQSIYAFRGASIRNILEFERDYPSAKTILLEQNYRSTQTILNAANAVISRNESRKPKNLWSDQGAGPKIIGYVADNEHDEATFVAQEVDRLSDDEGVTPGQVAVFYRTNSASRVFEEIFIRTGLPYRVVGGVRFYERKEVKDLLAYLRVLANPSDTVSLRRILNVPKRGIGDRAESMVEAFASRERISFWEGLRRAEEAHGIATRSLNQIREFVTLLDDLRAKELPISDLAEEILTSTGYRTELETSGDPQDESRIENLNELISVASEFEAANPEGTLVDFLEQVSLVADADSIPDPDGESGGVVTLMTLHTAKGLEFPVVFLTAMEDGVFPHMRSLSDPKELEEERRLAYVGITRAEKRLYLSRAAVRTAWGAPSFNPASRFLAEVPHDLVEWRNDPKKNAWGAATKRETRPLASRGGGKPAVRFTAGDRVTHDQFGLGTVLEVEGEDEKTRAKIDFGSAGVKTLMTHYAKSLEKL</sequence>
<dbReference type="GO" id="GO:0005829">
    <property type="term" value="C:cytosol"/>
    <property type="evidence" value="ECO:0007669"/>
    <property type="project" value="TreeGrafter"/>
</dbReference>
<evidence type="ECO:0000256" key="1">
    <source>
        <dbReference type="ARBA" id="ARBA00009922"/>
    </source>
</evidence>
<dbReference type="PANTHER" id="PTHR11070">
    <property type="entry name" value="UVRD / RECB / PCRA DNA HELICASE FAMILY MEMBER"/>
    <property type="match status" value="1"/>
</dbReference>
<dbReference type="Pfam" id="PF13361">
    <property type="entry name" value="UvrD_C"/>
    <property type="match status" value="1"/>
</dbReference>
<dbReference type="GO" id="GO:0005524">
    <property type="term" value="F:ATP binding"/>
    <property type="evidence" value="ECO:0007669"/>
    <property type="project" value="UniProtKB-UniRule"/>
</dbReference>
<dbReference type="CDD" id="cd17932">
    <property type="entry name" value="DEXQc_UvrD"/>
    <property type="match status" value="1"/>
</dbReference>
<comment type="similarity">
    <text evidence="1 11">Belongs to the helicase family. UvrD subfamily.</text>
</comment>
<dbReference type="Gene3D" id="3.40.50.300">
    <property type="entry name" value="P-loop containing nucleotide triphosphate hydrolases"/>
    <property type="match status" value="2"/>
</dbReference>
<keyword evidence="4 10" id="KW-0347">Helicase</keyword>
<dbReference type="PROSITE" id="PS51198">
    <property type="entry name" value="UVRD_HELICASE_ATP_BIND"/>
    <property type="match status" value="1"/>
</dbReference>
<feature type="region of interest" description="Disordered" evidence="12">
    <location>
        <begin position="659"/>
        <end position="682"/>
    </location>
</feature>
<reference evidence="15 16" key="1">
    <citation type="submission" date="2019-04" db="EMBL/GenBank/DDBJ databases">
        <title>Herbidospora sp. NEAU-GS14.nov., a novel actinomycete isolated from soil.</title>
        <authorList>
            <person name="Han L."/>
        </authorList>
    </citation>
    <scope>NUCLEOTIDE SEQUENCE [LARGE SCALE GENOMIC DNA]</scope>
    <source>
        <strain evidence="15 16">NEAU-GS14</strain>
    </source>
</reference>
<dbReference type="NCBIfam" id="TIGR01073">
    <property type="entry name" value="pcrA"/>
    <property type="match status" value="1"/>
</dbReference>
<evidence type="ECO:0000313" key="15">
    <source>
        <dbReference type="EMBL" id="TKK91126.1"/>
    </source>
</evidence>
<dbReference type="FunFam" id="1.10.486.10:FF:000003">
    <property type="entry name" value="ATP-dependent DNA helicase"/>
    <property type="match status" value="1"/>
</dbReference>
<evidence type="ECO:0000256" key="3">
    <source>
        <dbReference type="ARBA" id="ARBA00022801"/>
    </source>
</evidence>
<keyword evidence="6 11" id="KW-0238">DNA-binding</keyword>
<accession>A0A4U3MS40</accession>
<protein>
    <recommendedName>
        <fullName evidence="11">ATP-dependent DNA helicase</fullName>
        <ecNumber evidence="11">5.6.2.4</ecNumber>
    </recommendedName>
</protein>
<dbReference type="GO" id="GO:0006260">
    <property type="term" value="P:DNA replication"/>
    <property type="evidence" value="ECO:0007669"/>
    <property type="project" value="InterPro"/>
</dbReference>
<dbReference type="GO" id="GO:0000725">
    <property type="term" value="P:recombinational repair"/>
    <property type="evidence" value="ECO:0007669"/>
    <property type="project" value="TreeGrafter"/>
</dbReference>
<dbReference type="Gene3D" id="1.10.10.160">
    <property type="match status" value="1"/>
</dbReference>
<evidence type="ECO:0000256" key="11">
    <source>
        <dbReference type="RuleBase" id="RU364053"/>
    </source>
</evidence>
<dbReference type="EC" id="5.6.2.4" evidence="11"/>
<organism evidence="15 16">
    <name type="scientific">Herbidospora galbida</name>
    <dbReference type="NCBI Taxonomy" id="2575442"/>
    <lineage>
        <taxon>Bacteria</taxon>
        <taxon>Bacillati</taxon>
        <taxon>Actinomycetota</taxon>
        <taxon>Actinomycetes</taxon>
        <taxon>Streptosporangiales</taxon>
        <taxon>Streptosporangiaceae</taxon>
        <taxon>Herbidospora</taxon>
    </lineage>
</organism>
<feature type="domain" description="UvrD-like helicase C-terminal" evidence="14">
    <location>
        <begin position="295"/>
        <end position="572"/>
    </location>
</feature>
<evidence type="ECO:0000256" key="8">
    <source>
        <dbReference type="ARBA" id="ARBA00034617"/>
    </source>
</evidence>
<comment type="catalytic activity">
    <reaction evidence="8">
        <text>Couples ATP hydrolysis with the unwinding of duplex DNA by translocating in the 3'-5' direction.</text>
        <dbReference type="EC" id="5.6.2.4"/>
    </reaction>
</comment>
<evidence type="ECO:0000256" key="12">
    <source>
        <dbReference type="SAM" id="MobiDB-lite"/>
    </source>
</evidence>
<keyword evidence="16" id="KW-1185">Reference proteome</keyword>
<dbReference type="Pfam" id="PF00580">
    <property type="entry name" value="UvrD-helicase"/>
    <property type="match status" value="1"/>
</dbReference>
<dbReference type="FunFam" id="1.10.10.160:FF:000001">
    <property type="entry name" value="ATP-dependent DNA helicase"/>
    <property type="match status" value="1"/>
</dbReference>
<keyword evidence="7" id="KW-0413">Isomerase</keyword>
<dbReference type="CDD" id="cd18807">
    <property type="entry name" value="SF1_C_UvrD"/>
    <property type="match status" value="1"/>
</dbReference>
<evidence type="ECO:0000256" key="4">
    <source>
        <dbReference type="ARBA" id="ARBA00022806"/>
    </source>
</evidence>
<dbReference type="PROSITE" id="PS51217">
    <property type="entry name" value="UVRD_HELICASE_CTER"/>
    <property type="match status" value="1"/>
</dbReference>